<dbReference type="EMBL" id="CM051399">
    <property type="protein sequence ID" value="KAJ4717294.1"/>
    <property type="molecule type" value="Genomic_DNA"/>
</dbReference>
<accession>A0ACC1Y0U2</accession>
<proteinExistence type="predicted"/>
<dbReference type="Proteomes" id="UP001164539">
    <property type="component" value="Chromosome 6"/>
</dbReference>
<reference evidence="1 2" key="1">
    <citation type="journal article" date="2023" name="Science">
        <title>Complex scaffold remodeling in plant triterpene biosynthesis.</title>
        <authorList>
            <person name="De La Pena R."/>
            <person name="Hodgson H."/>
            <person name="Liu J.C."/>
            <person name="Stephenson M.J."/>
            <person name="Martin A.C."/>
            <person name="Owen C."/>
            <person name="Harkess A."/>
            <person name="Leebens-Mack J."/>
            <person name="Jimenez L.E."/>
            <person name="Osbourn A."/>
            <person name="Sattely E.S."/>
        </authorList>
    </citation>
    <scope>NUCLEOTIDE SEQUENCE [LARGE SCALE GENOMIC DNA]</scope>
    <source>
        <strain evidence="2">cv. JPN11</strain>
        <tissue evidence="1">Leaf</tissue>
    </source>
</reference>
<evidence type="ECO:0000313" key="2">
    <source>
        <dbReference type="Proteomes" id="UP001164539"/>
    </source>
</evidence>
<name>A0ACC1Y0U2_MELAZ</name>
<evidence type="ECO:0000313" key="1">
    <source>
        <dbReference type="EMBL" id="KAJ4717294.1"/>
    </source>
</evidence>
<comment type="caution">
    <text evidence="1">The sequence shown here is derived from an EMBL/GenBank/DDBJ whole genome shotgun (WGS) entry which is preliminary data.</text>
</comment>
<organism evidence="1 2">
    <name type="scientific">Melia azedarach</name>
    <name type="common">Chinaberry tree</name>
    <dbReference type="NCBI Taxonomy" id="155640"/>
    <lineage>
        <taxon>Eukaryota</taxon>
        <taxon>Viridiplantae</taxon>
        <taxon>Streptophyta</taxon>
        <taxon>Embryophyta</taxon>
        <taxon>Tracheophyta</taxon>
        <taxon>Spermatophyta</taxon>
        <taxon>Magnoliopsida</taxon>
        <taxon>eudicotyledons</taxon>
        <taxon>Gunneridae</taxon>
        <taxon>Pentapetalae</taxon>
        <taxon>rosids</taxon>
        <taxon>malvids</taxon>
        <taxon>Sapindales</taxon>
        <taxon>Meliaceae</taxon>
        <taxon>Melia</taxon>
    </lineage>
</organism>
<keyword evidence="2" id="KW-1185">Reference proteome</keyword>
<gene>
    <name evidence="1" type="ORF">OWV82_012203</name>
</gene>
<protein>
    <submittedName>
        <fullName evidence="1">Kinase-like protein</fullName>
    </submittedName>
</protein>
<sequence>MKSYFWQLLVSLLSLFAFYITSAASPPTNSSSCPMDLNYVVRIPWNRTECQNFQVNNTNISDEKNPCCQNLLSLYGVALAQHLKETSLFRLPSLPASVSCLRDYQTKLSSLSLPDNVVSHCFDPLQFVLSRNICASIESIQDWESRLGDSTQLSSACKGDLTDLTACDACVSAGFGVQSRLIAIDGNRTHATECFYFTVLYAAGIVNEFGPESGGAMSCILGLSLNSQASSSNKKNSALTFGLTGAGVAIFVMFGLLGLYFWWDKKLRRRFYGSNLDRLEEQGSRPKLRPNAGSIWFKIQDLERATNNFSPKNFIGRGGFGLVYKGLLQDGTTVAVKKVIESDFHGDAEFCNEVEIISNLKHRNLVPLRGCCVIDADNERYYERAGERYLVYDYMPNGNLDDHLFPSVDKESGVVKMPLTWPQRKSIILDVAKGLAYLHYGVRPAIYHRDIKATNILLDADMRARVADFGLAKQSREGQSHLTTRVAGTHGYLAPEYALYGQLTEKSDVYSFGVVILEIMCGRKALDLSSSGSPRALLITDWAWSLVKAGKVEQALDLSLLKEGDFGNSNPKAIMERFILVGILCAHVMVALRPTIMEALRMLEGDIEVPAIPDRPMPLGHPSFYDNGNGNTFSISPALSGLQLHTGDMLRYVEQSYGESGAVSLLQSLQLRCNQPVMDDKLLLLRIHLVKQDC</sequence>